<keyword evidence="1" id="KW-0472">Membrane</keyword>
<dbReference type="RefSeq" id="WP_044992461.1">
    <property type="nucleotide sequence ID" value="NZ_FQVY01000001.1"/>
</dbReference>
<organism evidence="2 3">
    <name type="scientific">Bittarella massiliensis</name>
    <name type="common">ex Durand et al. 2017</name>
    <dbReference type="NCBI Taxonomy" id="1720313"/>
    <lineage>
        <taxon>Bacteria</taxon>
        <taxon>Bacillati</taxon>
        <taxon>Bacillota</taxon>
        <taxon>Clostridia</taxon>
        <taxon>Eubacteriales</taxon>
        <taxon>Oscillospiraceae</taxon>
        <taxon>Bittarella (ex Durand et al. 2017)</taxon>
    </lineage>
</organism>
<feature type="transmembrane region" description="Helical" evidence="1">
    <location>
        <begin position="132"/>
        <end position="151"/>
    </location>
</feature>
<feature type="transmembrane region" description="Helical" evidence="1">
    <location>
        <begin position="79"/>
        <end position="102"/>
    </location>
</feature>
<accession>A0AAQ1MB44</accession>
<evidence type="ECO:0000256" key="1">
    <source>
        <dbReference type="SAM" id="Phobius"/>
    </source>
</evidence>
<evidence type="ECO:0000313" key="2">
    <source>
        <dbReference type="EMBL" id="SHF67847.1"/>
    </source>
</evidence>
<reference evidence="3" key="1">
    <citation type="submission" date="2016-11" db="EMBL/GenBank/DDBJ databases">
        <authorList>
            <person name="Jaros S."/>
            <person name="Januszkiewicz K."/>
            <person name="Wedrychowicz H."/>
        </authorList>
    </citation>
    <scope>NUCLEOTIDE SEQUENCE [LARGE SCALE GENOMIC DNA]</scope>
    <source>
        <strain evidence="3">DSM 4029</strain>
    </source>
</reference>
<keyword evidence="1" id="KW-0812">Transmembrane</keyword>
<dbReference type="Proteomes" id="UP000184089">
    <property type="component" value="Unassembled WGS sequence"/>
</dbReference>
<comment type="caution">
    <text evidence="2">The sequence shown here is derived from an EMBL/GenBank/DDBJ whole genome shotgun (WGS) entry which is preliminary data.</text>
</comment>
<gene>
    <name evidence="2" type="ORF">SAMN05444424_0303</name>
</gene>
<proteinExistence type="predicted"/>
<evidence type="ECO:0000313" key="3">
    <source>
        <dbReference type="Proteomes" id="UP000184089"/>
    </source>
</evidence>
<keyword evidence="1" id="KW-1133">Transmembrane helix</keyword>
<sequence>MKMDTYLQKTLKKIDLPEGDKALIEADLRREIEEKRAAGMRDWRIRRKMGQPVCLAAYCYTLYGDPVQKEIRRLQRWTVSLRLATAVFTLLAAVCYLLRFFASRGTVQVAFSDTVLQEATLRMAPLMQVMEGLALGFFFSAAIFALLSLLADHCQQKLGGQASPSAVLEWLHRLAGRRKEGESRQ</sequence>
<protein>
    <submittedName>
        <fullName evidence="2">Uncharacterized protein</fullName>
    </submittedName>
</protein>
<dbReference type="EMBL" id="FQVY01000001">
    <property type="protein sequence ID" value="SHF67847.1"/>
    <property type="molecule type" value="Genomic_DNA"/>
</dbReference>
<name>A0AAQ1MB44_9FIRM</name>
<dbReference type="AlphaFoldDB" id="A0AAQ1MB44"/>